<keyword evidence="1" id="KW-0472">Membrane</keyword>
<evidence type="ECO:0000313" key="2">
    <source>
        <dbReference type="EMBL" id="CDH47408.1"/>
    </source>
</evidence>
<dbReference type="AlphaFoldDB" id="A0A7U7J4L6"/>
<feature type="transmembrane region" description="Helical" evidence="1">
    <location>
        <begin position="12"/>
        <end position="34"/>
    </location>
</feature>
<accession>A0A7U7J4L6</accession>
<dbReference type="EMBL" id="CBTK010000299">
    <property type="protein sequence ID" value="CDH47408.1"/>
    <property type="molecule type" value="Genomic_DNA"/>
</dbReference>
<comment type="caution">
    <text evidence="2">The sequence shown here is derived from an EMBL/GenBank/DDBJ whole genome shotgun (WGS) entry which is preliminary data.</text>
</comment>
<keyword evidence="3" id="KW-1185">Reference proteome</keyword>
<name>A0A7U7J4L6_9GAMM</name>
<reference evidence="2 3" key="1">
    <citation type="journal article" date="2014" name="ISME J.">
        <title>Candidatus Competibacter-lineage genomes retrieved from metagenomes reveal functional metabolic diversity.</title>
        <authorList>
            <person name="McIlroy S.J."/>
            <person name="Albertsen M."/>
            <person name="Andresen E.K."/>
            <person name="Saunders A.M."/>
            <person name="Kristiansen R."/>
            <person name="Stokholm-Bjerregaard M."/>
            <person name="Nielsen K.L."/>
            <person name="Nielsen P.H."/>
        </authorList>
    </citation>
    <scope>NUCLEOTIDE SEQUENCE [LARGE SCALE GENOMIC DNA]</scope>
    <source>
        <strain evidence="2 3">Run_B_J11</strain>
    </source>
</reference>
<dbReference type="Proteomes" id="UP000019184">
    <property type="component" value="Unassembled WGS sequence"/>
</dbReference>
<gene>
    <name evidence="2" type="ORF">BN874_800001</name>
</gene>
<protein>
    <submittedName>
        <fullName evidence="2">Uncharacterized protein</fullName>
    </submittedName>
</protein>
<keyword evidence="1" id="KW-0812">Transmembrane</keyword>
<organism evidence="2 3">
    <name type="scientific">Candidatus Contendobacter odensis Run_B_J11</name>
    <dbReference type="NCBI Taxonomy" id="1400861"/>
    <lineage>
        <taxon>Bacteria</taxon>
        <taxon>Pseudomonadati</taxon>
        <taxon>Pseudomonadota</taxon>
        <taxon>Gammaproteobacteria</taxon>
        <taxon>Candidatus Competibacteraceae</taxon>
        <taxon>Candidatus Contendibacter</taxon>
    </lineage>
</organism>
<dbReference type="RefSeq" id="WP_154725041.1">
    <property type="nucleotide sequence ID" value="NZ_CBTK010000299.1"/>
</dbReference>
<keyword evidence="1" id="KW-1133">Transmembrane helix</keyword>
<proteinExistence type="predicted"/>
<evidence type="ECO:0000313" key="3">
    <source>
        <dbReference type="Proteomes" id="UP000019184"/>
    </source>
</evidence>
<evidence type="ECO:0000256" key="1">
    <source>
        <dbReference type="SAM" id="Phobius"/>
    </source>
</evidence>
<sequence length="130" mass="14172">MQTLFNPSSYRLMWVAGSAIILSSAASIPAILAWKTVPSGSNSVAPTSSAEPSSRVVTKAYTTTLAPPISHPLEENLEMMALLDLHRYARNRVLTQGYKITVRFEDGPSRVVQKASSSRSLEKLNLINVL</sequence>